<dbReference type="PANTHER" id="PTHR43179:SF12">
    <property type="entry name" value="GALACTOFURANOSYLTRANSFERASE GLFT2"/>
    <property type="match status" value="1"/>
</dbReference>
<gene>
    <name evidence="5" type="ORF">HMPREF1536_01588</name>
</gene>
<dbReference type="EMBL" id="AQHW01000009">
    <property type="protein sequence ID" value="KKB58709.1"/>
    <property type="molecule type" value="Genomic_DNA"/>
</dbReference>
<reference evidence="5 6" key="1">
    <citation type="submission" date="2013-04" db="EMBL/GenBank/DDBJ databases">
        <title>The Genome Sequence of Parabacteroides gordonii DSM 23371.</title>
        <authorList>
            <consortium name="The Broad Institute Genomics Platform"/>
            <person name="Earl A."/>
            <person name="Ward D."/>
            <person name="Feldgarden M."/>
            <person name="Gevers D."/>
            <person name="Martens E."/>
            <person name="Sakamoto M."/>
            <person name="Benno Y."/>
            <person name="Suzuki N."/>
            <person name="Matsunaga N."/>
            <person name="Koshihara K."/>
            <person name="Seki M."/>
            <person name="Komiya H."/>
            <person name="Walker B."/>
            <person name="Young S."/>
            <person name="Zeng Q."/>
            <person name="Gargeya S."/>
            <person name="Fitzgerald M."/>
            <person name="Haas B."/>
            <person name="Abouelleil A."/>
            <person name="Allen A.W."/>
            <person name="Alvarado L."/>
            <person name="Arachchi H.M."/>
            <person name="Berlin A.M."/>
            <person name="Chapman S.B."/>
            <person name="Gainer-Dewar J."/>
            <person name="Goldberg J."/>
            <person name="Griggs A."/>
            <person name="Gujja S."/>
            <person name="Hansen M."/>
            <person name="Howarth C."/>
            <person name="Imamovic A."/>
            <person name="Ireland A."/>
            <person name="Larimer J."/>
            <person name="McCowan C."/>
            <person name="Murphy C."/>
            <person name="Pearson M."/>
            <person name="Poon T.W."/>
            <person name="Priest M."/>
            <person name="Roberts A."/>
            <person name="Saif S."/>
            <person name="Shea T."/>
            <person name="Sisk P."/>
            <person name="Sykes S."/>
            <person name="Wortman J."/>
            <person name="Nusbaum C."/>
            <person name="Birren B."/>
        </authorList>
    </citation>
    <scope>NUCLEOTIDE SEQUENCE [LARGE SCALE GENOMIC DNA]</scope>
    <source>
        <strain evidence="5 6">MS-1</strain>
    </source>
</reference>
<organism evidence="5 6">
    <name type="scientific">Parabacteroides gordonii MS-1 = DSM 23371</name>
    <dbReference type="NCBI Taxonomy" id="1203610"/>
    <lineage>
        <taxon>Bacteria</taxon>
        <taxon>Pseudomonadati</taxon>
        <taxon>Bacteroidota</taxon>
        <taxon>Bacteroidia</taxon>
        <taxon>Bacteroidales</taxon>
        <taxon>Tannerellaceae</taxon>
        <taxon>Parabacteroides</taxon>
    </lineage>
</organism>
<sequence>MKISVITINYNGLSDTRVFLGSFRKEIQGVEYEIIVVDNASVNNEAKILEDEFDGVICVRSDVNLGFSGGNNLGVKYSTGELLLFINNDIIIKSNFILPLLEKIHQDTNIAAISPQIRYMDNTLCYGGCEPIDKYLLRIHYLNGSLEKGLSVSQEVSLMHGAAVIIKKDVLNKIGGWPEIYFLYSEEVDLSIHIRNLGFSIWYEPQSIVYHVGSQSTGKDSSLVCYYNTRNRLLLYKRNLYGLTRLISILYQLLVINLSTSLNLILKGEIDLFKAVCQGVIDFLCGNFYKKK</sequence>
<dbReference type="Pfam" id="PF00535">
    <property type="entry name" value="Glycos_transf_2"/>
    <property type="match status" value="1"/>
</dbReference>
<dbReference type="Gene3D" id="3.90.550.10">
    <property type="entry name" value="Spore Coat Polysaccharide Biosynthesis Protein SpsA, Chain A"/>
    <property type="match status" value="1"/>
</dbReference>
<name>A0A0F5JLX5_9BACT</name>
<evidence type="ECO:0000313" key="5">
    <source>
        <dbReference type="EMBL" id="KKB58709.1"/>
    </source>
</evidence>
<evidence type="ECO:0000259" key="4">
    <source>
        <dbReference type="Pfam" id="PF00535"/>
    </source>
</evidence>
<dbReference type="HOGENOM" id="CLU_023845_4_1_10"/>
<proteinExistence type="inferred from homology"/>
<dbReference type="AlphaFoldDB" id="A0A0F5JLX5"/>
<dbReference type="InterPro" id="IPR001173">
    <property type="entry name" value="Glyco_trans_2-like"/>
</dbReference>
<dbReference type="CDD" id="cd04186">
    <property type="entry name" value="GT_2_like_c"/>
    <property type="match status" value="1"/>
</dbReference>
<dbReference type="InterPro" id="IPR029044">
    <property type="entry name" value="Nucleotide-diphossugar_trans"/>
</dbReference>
<keyword evidence="2" id="KW-0328">Glycosyltransferase</keyword>
<dbReference type="Proteomes" id="UP000033035">
    <property type="component" value="Unassembled WGS sequence"/>
</dbReference>
<comment type="similarity">
    <text evidence="1">Belongs to the glycosyltransferase 2 family.</text>
</comment>
<dbReference type="PANTHER" id="PTHR43179">
    <property type="entry name" value="RHAMNOSYLTRANSFERASE WBBL"/>
    <property type="match status" value="1"/>
</dbReference>
<keyword evidence="3" id="KW-0808">Transferase</keyword>
<evidence type="ECO:0000256" key="2">
    <source>
        <dbReference type="ARBA" id="ARBA00022676"/>
    </source>
</evidence>
<protein>
    <recommendedName>
        <fullName evidence="4">Glycosyltransferase 2-like domain-containing protein</fullName>
    </recommendedName>
</protein>
<dbReference type="PATRIC" id="fig|1203610.3.peg.1627"/>
<feature type="domain" description="Glycosyltransferase 2-like" evidence="4">
    <location>
        <begin position="4"/>
        <end position="173"/>
    </location>
</feature>
<keyword evidence="6" id="KW-1185">Reference proteome</keyword>
<accession>A0A0F5JLX5</accession>
<evidence type="ECO:0000256" key="1">
    <source>
        <dbReference type="ARBA" id="ARBA00006739"/>
    </source>
</evidence>
<dbReference type="GO" id="GO:0016757">
    <property type="term" value="F:glycosyltransferase activity"/>
    <property type="evidence" value="ECO:0007669"/>
    <property type="project" value="UniProtKB-KW"/>
</dbReference>
<evidence type="ECO:0000313" key="6">
    <source>
        <dbReference type="Proteomes" id="UP000033035"/>
    </source>
</evidence>
<dbReference type="RefSeq" id="WP_028726483.1">
    <property type="nucleotide sequence ID" value="NZ_AUAE01000009.1"/>
</dbReference>
<evidence type="ECO:0000256" key="3">
    <source>
        <dbReference type="ARBA" id="ARBA00022679"/>
    </source>
</evidence>
<comment type="caution">
    <text evidence="5">The sequence shown here is derived from an EMBL/GenBank/DDBJ whole genome shotgun (WGS) entry which is preliminary data.</text>
</comment>
<dbReference type="STRING" id="1203610.HMPREF1536_01588"/>
<dbReference type="SUPFAM" id="SSF53448">
    <property type="entry name" value="Nucleotide-diphospho-sugar transferases"/>
    <property type="match status" value="1"/>
</dbReference>